<keyword evidence="2" id="KW-0175">Coiled coil</keyword>
<keyword evidence="4" id="KW-1185">Reference proteome</keyword>
<dbReference type="AlphaFoldDB" id="A0A918KNG4"/>
<feature type="coiled-coil region" evidence="2">
    <location>
        <begin position="159"/>
        <end position="186"/>
    </location>
</feature>
<dbReference type="Proteomes" id="UP000626148">
    <property type="component" value="Unassembled WGS sequence"/>
</dbReference>
<dbReference type="PANTHER" id="PTHR36536:SF3">
    <property type="entry name" value="UPF0111 PROTEIN HI_1603"/>
    <property type="match status" value="1"/>
</dbReference>
<name>A0A918KNG4_9GAMM</name>
<evidence type="ECO:0000313" key="4">
    <source>
        <dbReference type="Proteomes" id="UP000626148"/>
    </source>
</evidence>
<reference evidence="3" key="1">
    <citation type="journal article" date="2014" name="Int. J. Syst. Evol. Microbiol.">
        <title>Complete genome sequence of Corynebacterium casei LMG S-19264T (=DSM 44701T), isolated from a smear-ripened cheese.</title>
        <authorList>
            <consortium name="US DOE Joint Genome Institute (JGI-PGF)"/>
            <person name="Walter F."/>
            <person name="Albersmeier A."/>
            <person name="Kalinowski J."/>
            <person name="Ruckert C."/>
        </authorList>
    </citation>
    <scope>NUCLEOTIDE SEQUENCE</scope>
    <source>
        <strain evidence="3">KCTC 22169</strain>
    </source>
</reference>
<evidence type="ECO:0000313" key="3">
    <source>
        <dbReference type="EMBL" id="GGX67746.1"/>
    </source>
</evidence>
<organism evidence="3 4">
    <name type="scientific">Saccharospirillum salsuginis</name>
    <dbReference type="NCBI Taxonomy" id="418750"/>
    <lineage>
        <taxon>Bacteria</taxon>
        <taxon>Pseudomonadati</taxon>
        <taxon>Pseudomonadota</taxon>
        <taxon>Gammaproteobacteria</taxon>
        <taxon>Oceanospirillales</taxon>
        <taxon>Saccharospirillaceae</taxon>
        <taxon>Saccharospirillum</taxon>
    </lineage>
</organism>
<dbReference type="EMBL" id="BMXR01000011">
    <property type="protein sequence ID" value="GGX67746.1"/>
    <property type="molecule type" value="Genomic_DNA"/>
</dbReference>
<dbReference type="InterPro" id="IPR038078">
    <property type="entry name" value="PhoU-like_sf"/>
</dbReference>
<protein>
    <submittedName>
        <fullName evidence="3">TIGR00153 family protein</fullName>
    </submittedName>
</protein>
<evidence type="ECO:0000256" key="2">
    <source>
        <dbReference type="SAM" id="Coils"/>
    </source>
</evidence>
<evidence type="ECO:0000256" key="1">
    <source>
        <dbReference type="ARBA" id="ARBA00008591"/>
    </source>
</evidence>
<dbReference type="Pfam" id="PF01865">
    <property type="entry name" value="PhoU_div"/>
    <property type="match status" value="1"/>
</dbReference>
<dbReference type="Gene3D" id="1.20.58.220">
    <property type="entry name" value="Phosphate transport system protein phou homolog 2, domain 2"/>
    <property type="match status" value="1"/>
</dbReference>
<dbReference type="RefSeq" id="WP_189611930.1">
    <property type="nucleotide sequence ID" value="NZ_BMXR01000011.1"/>
</dbReference>
<dbReference type="InterPro" id="IPR018445">
    <property type="entry name" value="Put_Phosphate_transp_reg"/>
</dbReference>
<dbReference type="NCBIfam" id="TIGR00153">
    <property type="entry name" value="TIGR00153 family protein"/>
    <property type="match status" value="1"/>
</dbReference>
<sequence length="226" mass="25473">MAANSPLMALFGRSPVKPMQEHIQKAHACAEKLMDFYDTAVTGDYEAAEKIRLEIARLEGEADKLKKDIRVHLPNSLFMPVPRSDLLELLTQQDRLANRAKDIAGVMVGREMSIPESIRPLMREYLQSSIDTSKKAADALAELDELFETGFGTKEISLVSRLLNALDDQEHRADELEIQARRALRAIEKDHPPIDVMFLYRIIELIGDLADVAQRVGSRLQILLAR</sequence>
<dbReference type="PANTHER" id="PTHR36536">
    <property type="entry name" value="UPF0111 PROTEIN HI_1603"/>
    <property type="match status" value="1"/>
</dbReference>
<dbReference type="InterPro" id="IPR002727">
    <property type="entry name" value="DUF47"/>
</dbReference>
<comment type="caution">
    <text evidence="3">The sequence shown here is derived from an EMBL/GenBank/DDBJ whole genome shotgun (WGS) entry which is preliminary data.</text>
</comment>
<proteinExistence type="inferred from homology"/>
<dbReference type="SUPFAM" id="SSF109755">
    <property type="entry name" value="PhoU-like"/>
    <property type="match status" value="1"/>
</dbReference>
<accession>A0A918KNG4</accession>
<gene>
    <name evidence="3" type="ORF">GCM10007392_39270</name>
</gene>
<reference evidence="3" key="2">
    <citation type="submission" date="2020-09" db="EMBL/GenBank/DDBJ databases">
        <authorList>
            <person name="Sun Q."/>
            <person name="Kim S."/>
        </authorList>
    </citation>
    <scope>NUCLEOTIDE SEQUENCE</scope>
    <source>
        <strain evidence="3">KCTC 22169</strain>
    </source>
</reference>
<comment type="similarity">
    <text evidence="1">Belongs to the UPF0111 family.</text>
</comment>